<feature type="domain" description="Anaphase-promoting complex subunit 1 N-terminal" evidence="7">
    <location>
        <begin position="85"/>
        <end position="319"/>
    </location>
</feature>
<evidence type="ECO:0000313" key="11">
    <source>
        <dbReference type="EMBL" id="KAK8961367.1"/>
    </source>
</evidence>
<evidence type="ECO:0000259" key="9">
    <source>
        <dbReference type="Pfam" id="PF20518"/>
    </source>
</evidence>
<keyword evidence="5" id="KW-0131">Cell cycle</keyword>
<feature type="domain" description="Anaphase-promoting complex subunit 1 beta-sandwich" evidence="10">
    <location>
        <begin position="1482"/>
        <end position="1554"/>
    </location>
</feature>
<evidence type="ECO:0000259" key="8">
    <source>
        <dbReference type="Pfam" id="PF18122"/>
    </source>
</evidence>
<dbReference type="Pfam" id="PF21282">
    <property type="entry name" value="APC1_3rd"/>
    <property type="match status" value="1"/>
</dbReference>
<keyword evidence="3" id="KW-0677">Repeat</keyword>
<dbReference type="InterPro" id="IPR024990">
    <property type="entry name" value="Apc1"/>
</dbReference>
<feature type="domain" description="Anaphase-promoting complex subunit 1 middle" evidence="9">
    <location>
        <begin position="787"/>
        <end position="843"/>
    </location>
</feature>
<dbReference type="Pfam" id="PF20518">
    <property type="entry name" value="Apc1_MidN"/>
    <property type="match status" value="2"/>
</dbReference>
<dbReference type="InterPro" id="IPR046794">
    <property type="entry name" value="Apc1_MidN"/>
</dbReference>
<keyword evidence="12" id="KW-1185">Reference proteome</keyword>
<evidence type="ECO:0000259" key="10">
    <source>
        <dbReference type="Pfam" id="PF21282"/>
    </source>
</evidence>
<keyword evidence="6" id="KW-0472">Membrane</keyword>
<evidence type="ECO:0000256" key="6">
    <source>
        <dbReference type="SAM" id="Phobius"/>
    </source>
</evidence>
<dbReference type="EMBL" id="JBBWWR010000009">
    <property type="protein sequence ID" value="KAK8961367.1"/>
    <property type="molecule type" value="Genomic_DNA"/>
</dbReference>
<evidence type="ECO:0000256" key="1">
    <source>
        <dbReference type="ARBA" id="ARBA00010547"/>
    </source>
</evidence>
<dbReference type="Gene3D" id="1.25.10.10">
    <property type="entry name" value="Leucine-rich Repeat Variant"/>
    <property type="match status" value="1"/>
</dbReference>
<feature type="transmembrane region" description="Helical" evidence="6">
    <location>
        <begin position="1342"/>
        <end position="1362"/>
    </location>
</feature>
<comment type="caution">
    <text evidence="11">The sequence shown here is derived from an EMBL/GenBank/DDBJ whole genome shotgun (WGS) entry which is preliminary data.</text>
</comment>
<feature type="transmembrane region" description="Helical" evidence="6">
    <location>
        <begin position="1411"/>
        <end position="1432"/>
    </location>
</feature>
<reference evidence="11 12" key="1">
    <citation type="journal article" date="2022" name="Nat. Plants">
        <title>Genomes of leafy and leafless Platanthera orchids illuminate the evolution of mycoheterotrophy.</title>
        <authorList>
            <person name="Li M.H."/>
            <person name="Liu K.W."/>
            <person name="Li Z."/>
            <person name="Lu H.C."/>
            <person name="Ye Q.L."/>
            <person name="Zhang D."/>
            <person name="Wang J.Y."/>
            <person name="Li Y.F."/>
            <person name="Zhong Z.M."/>
            <person name="Liu X."/>
            <person name="Yu X."/>
            <person name="Liu D.K."/>
            <person name="Tu X.D."/>
            <person name="Liu B."/>
            <person name="Hao Y."/>
            <person name="Liao X.Y."/>
            <person name="Jiang Y.T."/>
            <person name="Sun W.H."/>
            <person name="Chen J."/>
            <person name="Chen Y.Q."/>
            <person name="Ai Y."/>
            <person name="Zhai J.W."/>
            <person name="Wu S.S."/>
            <person name="Zhou Z."/>
            <person name="Hsiao Y.Y."/>
            <person name="Wu W.L."/>
            <person name="Chen Y.Y."/>
            <person name="Lin Y.F."/>
            <person name="Hsu J.L."/>
            <person name="Li C.Y."/>
            <person name="Wang Z.W."/>
            <person name="Zhao X."/>
            <person name="Zhong W.Y."/>
            <person name="Ma X.K."/>
            <person name="Ma L."/>
            <person name="Huang J."/>
            <person name="Chen G.Z."/>
            <person name="Huang M.Z."/>
            <person name="Huang L."/>
            <person name="Peng D.H."/>
            <person name="Luo Y.B."/>
            <person name="Zou S.Q."/>
            <person name="Chen S.P."/>
            <person name="Lan S."/>
            <person name="Tsai W.C."/>
            <person name="Van de Peer Y."/>
            <person name="Liu Z.J."/>
        </authorList>
    </citation>
    <scope>NUCLEOTIDE SEQUENCE [LARGE SCALE GENOMIC DNA]</scope>
    <source>
        <strain evidence="11">Lor288</strain>
    </source>
</reference>
<evidence type="ECO:0000256" key="5">
    <source>
        <dbReference type="ARBA" id="ARBA00023306"/>
    </source>
</evidence>
<keyword evidence="4" id="KW-0498">Mitosis</keyword>
<dbReference type="InterPro" id="IPR049255">
    <property type="entry name" value="Apc1_N"/>
</dbReference>
<keyword evidence="6" id="KW-0812">Transmembrane</keyword>
<dbReference type="Proteomes" id="UP001412067">
    <property type="component" value="Unassembled WGS sequence"/>
</dbReference>
<feature type="domain" description="Anaphase-promoting complex subunit 1 C-terminal" evidence="8">
    <location>
        <begin position="1621"/>
        <end position="1789"/>
    </location>
</feature>
<name>A0ABR2MB22_9ASPA</name>
<dbReference type="Pfam" id="PF18122">
    <property type="entry name" value="APC1_C"/>
    <property type="match status" value="1"/>
</dbReference>
<organism evidence="11 12">
    <name type="scientific">Platanthera guangdongensis</name>
    <dbReference type="NCBI Taxonomy" id="2320717"/>
    <lineage>
        <taxon>Eukaryota</taxon>
        <taxon>Viridiplantae</taxon>
        <taxon>Streptophyta</taxon>
        <taxon>Embryophyta</taxon>
        <taxon>Tracheophyta</taxon>
        <taxon>Spermatophyta</taxon>
        <taxon>Magnoliopsida</taxon>
        <taxon>Liliopsida</taxon>
        <taxon>Asparagales</taxon>
        <taxon>Orchidaceae</taxon>
        <taxon>Orchidoideae</taxon>
        <taxon>Orchideae</taxon>
        <taxon>Orchidinae</taxon>
        <taxon>Platanthera</taxon>
    </lineage>
</organism>
<sequence>MPTPNLYLFCGTIHESLAFKQYLGWQKEQFFPRPLSLHSIPLLSLCHSVPPSDMSVGVRHLTLVREFKPFGLTVEEQDGRLEDVPEKYEYFLFGPDVTRESDDLLPFDHDTSSAGSSVVGGDQELFIRGNRITWSKGSEVHKRYSSTNNVVTAFWCRMDAIPDALLCVLEMINLSIYFVSGEVVCIPLPYTISNIWPLPFGLLLQKTADGHRSLSTTGSILHARDISRSKEFHNWQSTANHLNYVDSIPKEDRAALSSHLILTHPMGELQATYIEERGKLTAMKDYEERTIWTSDVIPLMTSYNKDRLQHTVWLVKASENCNTSNAGTLTYQTPSEFYPHKFSLQRIWQGKCSQFAASKVFLATDSDGIPIICFMLQEQKLLAVRLQIEELGDGIYINKRPLVIWSISAISATPVAVTRPRVKVGHLTFTDILVLDCENCLILYTGKQRLCKYLLPVGVGRGPTPCDSNYSRLPYNFYDMKIIGIDNAVEGRINITTNSGQIFRCTLCRRPSSSLTDDCIMVMAEGLHFSLYNHFLSLFWGGVHSTNVQNNDSSVDSEWESFLTTVQKISDQYQCSPFSAVPTNSWDFLISSKFHASYGKQAANSCISLVTELSSRDPSRSAVHAHDEENEELFYYTQLMSEMLDSLHALYENLKLNTLRKQDLRKLVVLLCKIAASLGEAKYVDYYARDFPCVLSEVHFFRQISTLRTPPSLFHWFETCLRCGCHMTDLNDLPSLIFKNNNNNALCWARKVVCFYSLLLGAERNGRKLSTGVYYDIAPGTAQTTDELTVLAMVAERFGHHQLDLLPVGVSLPLQHALDKCRESPPSDWPAAAYVLVGREDLAMSFINPLNKEDKSQKNVNLTFFSPAYRLHLRPVTIPSSVSELARASCTKKENLDAPKSVEDGMEHIFNSSTHLRFGRDLRLNEVRRILCSAKPVAIQTPVSPNATDQDFQQHQLWNLAQRTTALPFGRGAFTLATTYTLLTEALLVPKLILAGRLPAQQNATVNLDPNIRSISELKSWPEFHNGVAAGLKLAPFQGKMSRTWILYNKPQEPNFSHAGLLLALGLHEHLRVLMISDVYRYLSQEHDITTCGLLLGLSASYRGTMDPAISKILLVHIPSRHPSTFPELELPTVLQSAALMGVGLLYEGTSHPLTSKILLSEIGRRSGGDNVLEREGYAVSAGYALGLVALGKGNDAFNFMDASIDQLFQYTGSKGVNSETSFLIGPLSGDHNQSIGQLFEGGHINVDVTAPGATIALALIYLKTESEVVASRLHIPATQFELQYVRPDFIMLRIIARSLIMWSRICPSREWIESLIPTVLKLWIVHLTNDANDNDEFDRRALVQAYVNIVVGACISIGLKYAGTRNGDAQELLYNYVMYLLNEINYASFFCKYDLPMGLLQHVDRGTLEMSLYLVVLSLCVISLAIGFLFLGGGVQTFSTEDSAVAALLITLYPRLPTGPNDNRCHLQAFRHLYVIAAESRWLQTVDVDTGLPVYVPLEVNVPETDHFAETSYIEVTPCILPEKTMLKNFRVCGPRYWPQVIELQPEVKRCLKTEKKDPLNGCLLYVKRKVGFCSYVDDPIGCQSLLSRAMHKVFDKSSLDGSSIWFSDENNLGSYKVDQLVGTFSADPSLIAFAQVCCDSSCTKGYDATFQEFCSQVIFECVSNDRPALLQIYLSLYTTVASMWEQVKSGHFICHDSSFLHSLKVALAYSEASGNGKLSGARGGIVQSNFLESMKKHVEEILNSLTGLKDSLINYLNNDRKWPENLSAFQQGETIPFSWYLQWYGVPPPCVVKEAVQKIKAKVRTSSSMVPLLRLLLPTTHIRAIIDIDEHLLSSS</sequence>
<dbReference type="InterPro" id="IPR048971">
    <property type="entry name" value="Apc1_3rd"/>
</dbReference>
<dbReference type="PANTHER" id="PTHR12827:SF3">
    <property type="entry name" value="ANAPHASE-PROMOTING COMPLEX SUBUNIT 1"/>
    <property type="match status" value="1"/>
</dbReference>
<accession>A0ABR2MB22</accession>
<keyword evidence="6" id="KW-1133">Transmembrane helix</keyword>
<keyword evidence="2" id="KW-0132">Cell division</keyword>
<comment type="similarity">
    <text evidence="1">Belongs to the APC1 family.</text>
</comment>
<evidence type="ECO:0000256" key="3">
    <source>
        <dbReference type="ARBA" id="ARBA00022737"/>
    </source>
</evidence>
<dbReference type="PANTHER" id="PTHR12827">
    <property type="entry name" value="MEIOTIC CHECKPOINT REGULATOR TSG24 FAMILY MEMBER"/>
    <property type="match status" value="1"/>
</dbReference>
<feature type="domain" description="Anaphase-promoting complex subunit 1 N-terminal" evidence="7">
    <location>
        <begin position="354"/>
        <end position="565"/>
    </location>
</feature>
<feature type="domain" description="Anaphase-promoting complex subunit 1 middle" evidence="9">
    <location>
        <begin position="577"/>
        <end position="722"/>
    </location>
</feature>
<gene>
    <name evidence="11" type="primary">APC1</name>
    <name evidence="11" type="ORF">KSP40_PGU009955</name>
</gene>
<proteinExistence type="inferred from homology"/>
<protein>
    <submittedName>
        <fullName evidence="11">Anaphase-promoting complex subunit 1</fullName>
    </submittedName>
</protein>
<dbReference type="InterPro" id="IPR011989">
    <property type="entry name" value="ARM-like"/>
</dbReference>
<evidence type="ECO:0000313" key="12">
    <source>
        <dbReference type="Proteomes" id="UP001412067"/>
    </source>
</evidence>
<dbReference type="InterPro" id="IPR041221">
    <property type="entry name" value="APC1_C"/>
</dbReference>
<evidence type="ECO:0000256" key="4">
    <source>
        <dbReference type="ARBA" id="ARBA00022776"/>
    </source>
</evidence>
<evidence type="ECO:0000259" key="7">
    <source>
        <dbReference type="Pfam" id="PF12859"/>
    </source>
</evidence>
<dbReference type="Pfam" id="PF12859">
    <property type="entry name" value="ANAPC1"/>
    <property type="match status" value="2"/>
</dbReference>
<evidence type="ECO:0000256" key="2">
    <source>
        <dbReference type="ARBA" id="ARBA00022618"/>
    </source>
</evidence>